<keyword evidence="3" id="KW-1185">Reference proteome</keyword>
<proteinExistence type="predicted"/>
<gene>
    <name evidence="2" type="ORF">VitviT2T_023199</name>
</gene>
<organism evidence="2 3">
    <name type="scientific">Vitis vinifera</name>
    <name type="common">Grape</name>
    <dbReference type="NCBI Taxonomy" id="29760"/>
    <lineage>
        <taxon>Eukaryota</taxon>
        <taxon>Viridiplantae</taxon>
        <taxon>Streptophyta</taxon>
        <taxon>Embryophyta</taxon>
        <taxon>Tracheophyta</taxon>
        <taxon>Spermatophyta</taxon>
        <taxon>Magnoliopsida</taxon>
        <taxon>eudicotyledons</taxon>
        <taxon>Gunneridae</taxon>
        <taxon>Pentapetalae</taxon>
        <taxon>rosids</taxon>
        <taxon>Vitales</taxon>
        <taxon>Vitaceae</taxon>
        <taxon>Viteae</taxon>
        <taxon>Vitis</taxon>
    </lineage>
</organism>
<sequence>MQSREENCEISGPDSEVGVDKETEPITKAQNQRSKFQVAVDDKDEAAWKFIQCIDAHVTAERHMPDFQESRGCQEMGKKHEQGEITTRDHREARCYYCFGYPSSCMSSDSNYSSTSASISDNGRYC</sequence>
<feature type="region of interest" description="Disordered" evidence="1">
    <location>
        <begin position="107"/>
        <end position="126"/>
    </location>
</feature>
<name>A0ABY9DF47_VITVI</name>
<protein>
    <submittedName>
        <fullName evidence="2">Uncharacterized protein</fullName>
    </submittedName>
</protein>
<evidence type="ECO:0000256" key="1">
    <source>
        <dbReference type="SAM" id="MobiDB-lite"/>
    </source>
</evidence>
<reference evidence="2 3" key="1">
    <citation type="journal article" date="2023" name="Hortic Res">
        <title>The complete reference genome for grapevine (Vitis vinifera L.) genetics and breeding.</title>
        <authorList>
            <person name="Shi X."/>
            <person name="Cao S."/>
            <person name="Wang X."/>
            <person name="Huang S."/>
            <person name="Wang Y."/>
            <person name="Liu Z."/>
            <person name="Liu W."/>
            <person name="Leng X."/>
            <person name="Peng Y."/>
            <person name="Wang N."/>
            <person name="Wang Y."/>
            <person name="Ma Z."/>
            <person name="Xu X."/>
            <person name="Zhang F."/>
            <person name="Xue H."/>
            <person name="Zhong H."/>
            <person name="Wang Y."/>
            <person name="Zhang K."/>
            <person name="Velt A."/>
            <person name="Avia K."/>
            <person name="Holtgrawe D."/>
            <person name="Grimplet J."/>
            <person name="Matus J.T."/>
            <person name="Ware D."/>
            <person name="Wu X."/>
            <person name="Wang H."/>
            <person name="Liu C."/>
            <person name="Fang Y."/>
            <person name="Rustenholz C."/>
            <person name="Cheng Z."/>
            <person name="Xiao H."/>
            <person name="Zhou Y."/>
        </authorList>
    </citation>
    <scope>NUCLEOTIDE SEQUENCE [LARGE SCALE GENOMIC DNA]</scope>
    <source>
        <strain evidence="3">cv. Pinot noir / PN40024</strain>
        <tissue evidence="2">Leaf</tissue>
    </source>
</reference>
<evidence type="ECO:0000313" key="3">
    <source>
        <dbReference type="Proteomes" id="UP001227230"/>
    </source>
</evidence>
<dbReference type="Proteomes" id="UP001227230">
    <property type="component" value="Chromosome 15"/>
</dbReference>
<dbReference type="EMBL" id="CP126662">
    <property type="protein sequence ID" value="WKA05221.1"/>
    <property type="molecule type" value="Genomic_DNA"/>
</dbReference>
<feature type="region of interest" description="Disordered" evidence="1">
    <location>
        <begin position="1"/>
        <end position="24"/>
    </location>
</feature>
<evidence type="ECO:0000313" key="2">
    <source>
        <dbReference type="EMBL" id="WKA05221.1"/>
    </source>
</evidence>
<accession>A0ABY9DF47</accession>
<feature type="compositionally biased region" description="Low complexity" evidence="1">
    <location>
        <begin position="107"/>
        <end position="120"/>
    </location>
</feature>